<evidence type="ECO:0000313" key="1">
    <source>
        <dbReference type="EMBL" id="CAB4907450.1"/>
    </source>
</evidence>
<gene>
    <name evidence="1" type="ORF">UFOPK3492_01281</name>
</gene>
<name>A0A6J7GT01_9ZZZZ</name>
<reference evidence="1" key="1">
    <citation type="submission" date="2020-05" db="EMBL/GenBank/DDBJ databases">
        <authorList>
            <person name="Chiriac C."/>
            <person name="Salcher M."/>
            <person name="Ghai R."/>
            <person name="Kavagutti S V."/>
        </authorList>
    </citation>
    <scope>NUCLEOTIDE SEQUENCE</scope>
</reference>
<dbReference type="AlphaFoldDB" id="A0A6J7GT01"/>
<protein>
    <submittedName>
        <fullName evidence="1">Unannotated protein</fullName>
    </submittedName>
</protein>
<proteinExistence type="predicted"/>
<sequence>MYNSSLVTHFPMTIDFTNRFDREDGRQGHEDKE</sequence>
<organism evidence="1">
    <name type="scientific">freshwater metagenome</name>
    <dbReference type="NCBI Taxonomy" id="449393"/>
    <lineage>
        <taxon>unclassified sequences</taxon>
        <taxon>metagenomes</taxon>
        <taxon>ecological metagenomes</taxon>
    </lineage>
</organism>
<dbReference type="EMBL" id="CAFBMD010000140">
    <property type="protein sequence ID" value="CAB4907450.1"/>
    <property type="molecule type" value="Genomic_DNA"/>
</dbReference>
<accession>A0A6J7GT01</accession>